<evidence type="ECO:0000313" key="1">
    <source>
        <dbReference type="EMBL" id="KTB45047.1"/>
    </source>
</evidence>
<name>A0A0W0G908_MONRR</name>
<sequence>MPRAQITSLKLDCFIHDDALEYLVSFPNLQTLHLRCTGHDPEPYAASAGDKDICDFIALQSAVIEVEDDKQASFLFRYCTVPQLTEAIGLLKLLPTLTTLRIEELERKPNNRIITTSFLDTLHVNQHSNSTTFLPRLTSLFLRIHAVSLDSSALVKAMTSRWAPDPVFATDMGIDRIRSIGIELMWQMSPWKRSPPDTPRKVFEPLRCLGDAGAKYTVHMLVKRSKGKPPSISLTPGHGYLRPNRSPYHTKELHSSAFPASCNTIITNS</sequence>
<dbReference type="EMBL" id="LATX01000792">
    <property type="protein sequence ID" value="KTB45047.1"/>
    <property type="molecule type" value="Genomic_DNA"/>
</dbReference>
<comment type="caution">
    <text evidence="1">The sequence shown here is derived from an EMBL/GenBank/DDBJ whole genome shotgun (WGS) entry which is preliminary data.</text>
</comment>
<gene>
    <name evidence="1" type="ORF">WG66_2372</name>
</gene>
<organism evidence="1 2">
    <name type="scientific">Moniliophthora roreri</name>
    <name type="common">Frosty pod rot fungus</name>
    <name type="synonym">Monilia roreri</name>
    <dbReference type="NCBI Taxonomy" id="221103"/>
    <lineage>
        <taxon>Eukaryota</taxon>
        <taxon>Fungi</taxon>
        <taxon>Dikarya</taxon>
        <taxon>Basidiomycota</taxon>
        <taxon>Agaricomycotina</taxon>
        <taxon>Agaricomycetes</taxon>
        <taxon>Agaricomycetidae</taxon>
        <taxon>Agaricales</taxon>
        <taxon>Marasmiineae</taxon>
        <taxon>Marasmiaceae</taxon>
        <taxon>Moniliophthora</taxon>
    </lineage>
</organism>
<protein>
    <recommendedName>
        <fullName evidence="3">F-box domain-containing protein</fullName>
    </recommendedName>
</protein>
<accession>A0A0W0G908</accession>
<evidence type="ECO:0000313" key="2">
    <source>
        <dbReference type="Proteomes" id="UP000054988"/>
    </source>
</evidence>
<reference evidence="1 2" key="1">
    <citation type="submission" date="2015-12" db="EMBL/GenBank/DDBJ databases">
        <title>Draft genome sequence of Moniliophthora roreri, the causal agent of frosty pod rot of cacao.</title>
        <authorList>
            <person name="Aime M.C."/>
            <person name="Diaz-Valderrama J.R."/>
            <person name="Kijpornyongpan T."/>
            <person name="Phillips-Mora W."/>
        </authorList>
    </citation>
    <scope>NUCLEOTIDE SEQUENCE [LARGE SCALE GENOMIC DNA]</scope>
    <source>
        <strain evidence="1 2">MCA 2952</strain>
    </source>
</reference>
<proteinExistence type="predicted"/>
<dbReference type="Proteomes" id="UP000054988">
    <property type="component" value="Unassembled WGS sequence"/>
</dbReference>
<evidence type="ECO:0008006" key="3">
    <source>
        <dbReference type="Google" id="ProtNLM"/>
    </source>
</evidence>
<dbReference type="AlphaFoldDB" id="A0A0W0G908"/>